<evidence type="ECO:0000313" key="2">
    <source>
        <dbReference type="Proteomes" id="UP000257039"/>
    </source>
</evidence>
<dbReference type="Proteomes" id="UP000257039">
    <property type="component" value="Unassembled WGS sequence"/>
</dbReference>
<dbReference type="RefSeq" id="WP_094789908.1">
    <property type="nucleotide sequence ID" value="NZ_NDXW01000009.1"/>
</dbReference>
<accession>A0A4P9VGI3</accession>
<proteinExistence type="predicted"/>
<dbReference type="EMBL" id="NDXW01000009">
    <property type="protein sequence ID" value="RDH41459.1"/>
    <property type="molecule type" value="Genomic_DNA"/>
</dbReference>
<keyword evidence="2" id="KW-1185">Reference proteome</keyword>
<organism evidence="1 2">
    <name type="scientific">Zooshikella ganghwensis</name>
    <dbReference type="NCBI Taxonomy" id="202772"/>
    <lineage>
        <taxon>Bacteria</taxon>
        <taxon>Pseudomonadati</taxon>
        <taxon>Pseudomonadota</taxon>
        <taxon>Gammaproteobacteria</taxon>
        <taxon>Oceanospirillales</taxon>
        <taxon>Zooshikellaceae</taxon>
        <taxon>Zooshikella</taxon>
    </lineage>
</organism>
<protein>
    <submittedName>
        <fullName evidence="1">Uncharacterized protein</fullName>
    </submittedName>
</protein>
<comment type="caution">
    <text evidence="1">The sequence shown here is derived from an EMBL/GenBank/DDBJ whole genome shotgun (WGS) entry which is preliminary data.</text>
</comment>
<dbReference type="AlphaFoldDB" id="A0A4P9VGI3"/>
<name>A0A4P9VGI3_9GAMM</name>
<reference evidence="1 2" key="1">
    <citation type="submission" date="2017-04" db="EMBL/GenBank/DDBJ databases">
        <title>Draft genome sequence of Zooshikella ganghwensis VG4 isolated from Red Sea sediments.</title>
        <authorList>
            <person name="Rehman Z."/>
            <person name="Alam I."/>
            <person name="Kamau A."/>
            <person name="Bajic V."/>
            <person name="Leiknes T."/>
        </authorList>
    </citation>
    <scope>NUCLEOTIDE SEQUENCE [LARGE SCALE GENOMIC DNA]</scope>
    <source>
        <strain evidence="1 2">VG4</strain>
    </source>
</reference>
<sequence>MPHFINHSCLVLAILALSALSILTLKNFFCHAPHSDQDAEQELQKLCELSEGIYQGIIASVPGKQALEEIISDAAEQPKEIESSTNAYHVAFQLFRLIVTTPQEGFDWSIASVKAVDKLLQQLGAIWGHSVSLLKFSKELGQRTVNKLTF</sequence>
<evidence type="ECO:0000313" key="1">
    <source>
        <dbReference type="EMBL" id="RDH41459.1"/>
    </source>
</evidence>
<gene>
    <name evidence="1" type="ORF">B9G39_28800</name>
</gene>